<dbReference type="InParanoid" id="A0A2T3A818"/>
<evidence type="ECO:0000256" key="1">
    <source>
        <dbReference type="SAM" id="MobiDB-lite"/>
    </source>
</evidence>
<proteinExistence type="predicted"/>
<evidence type="ECO:0000313" key="2">
    <source>
        <dbReference type="EMBL" id="PSR85473.1"/>
    </source>
</evidence>
<evidence type="ECO:0000313" key="3">
    <source>
        <dbReference type="Proteomes" id="UP000241462"/>
    </source>
</evidence>
<sequence>MAAARRPHVFLITSGFVPLACHSLHSSQGSKTPGKERLDFSRAQSGPNPGPHSRFRFRFRFIIQVPVMVPVLVPVQVSGLTKSIPAGNHCCTQIIKGPTGYCHSKRWEQAHGVEVRSGDFLVCLSLTGPTTWLGCHYRALGHLFQDSSGPPPGPFLLSLLCSLSAPHCNIRRSSSHQREDADYPYER</sequence>
<feature type="region of interest" description="Disordered" evidence="1">
    <location>
        <begin position="26"/>
        <end position="51"/>
    </location>
</feature>
<dbReference type="EMBL" id="KZ678442">
    <property type="protein sequence ID" value="PSR85473.1"/>
    <property type="molecule type" value="Genomic_DNA"/>
</dbReference>
<organism evidence="2 3">
    <name type="scientific">Coniella lustricola</name>
    <dbReference type="NCBI Taxonomy" id="2025994"/>
    <lineage>
        <taxon>Eukaryota</taxon>
        <taxon>Fungi</taxon>
        <taxon>Dikarya</taxon>
        <taxon>Ascomycota</taxon>
        <taxon>Pezizomycotina</taxon>
        <taxon>Sordariomycetes</taxon>
        <taxon>Sordariomycetidae</taxon>
        <taxon>Diaporthales</taxon>
        <taxon>Schizoparmaceae</taxon>
        <taxon>Coniella</taxon>
    </lineage>
</organism>
<name>A0A2T3A818_9PEZI</name>
<gene>
    <name evidence="2" type="ORF">BD289DRAFT_259679</name>
</gene>
<dbReference type="AlphaFoldDB" id="A0A2T3A818"/>
<keyword evidence="3" id="KW-1185">Reference proteome</keyword>
<accession>A0A2T3A818</accession>
<protein>
    <submittedName>
        <fullName evidence="2">Uncharacterized protein</fullName>
    </submittedName>
</protein>
<reference evidence="2 3" key="1">
    <citation type="journal article" date="2018" name="Mycol. Prog.">
        <title>Coniella lustricola, a new species from submerged detritus.</title>
        <authorList>
            <person name="Raudabaugh D.B."/>
            <person name="Iturriaga T."/>
            <person name="Carver A."/>
            <person name="Mondo S."/>
            <person name="Pangilinan J."/>
            <person name="Lipzen A."/>
            <person name="He G."/>
            <person name="Amirebrahimi M."/>
            <person name="Grigoriev I.V."/>
            <person name="Miller A.N."/>
        </authorList>
    </citation>
    <scope>NUCLEOTIDE SEQUENCE [LARGE SCALE GENOMIC DNA]</scope>
    <source>
        <strain evidence="2 3">B22-T-1</strain>
    </source>
</reference>
<dbReference type="Proteomes" id="UP000241462">
    <property type="component" value="Unassembled WGS sequence"/>
</dbReference>